<dbReference type="Pfam" id="PF00072">
    <property type="entry name" value="Response_reg"/>
    <property type="match status" value="1"/>
</dbReference>
<dbReference type="PANTHER" id="PTHR44520:SF2">
    <property type="entry name" value="RESPONSE REGULATOR RCP1"/>
    <property type="match status" value="1"/>
</dbReference>
<dbReference type="SMART" id="SM00448">
    <property type="entry name" value="REC"/>
    <property type="match status" value="1"/>
</dbReference>
<feature type="non-terminal residue" evidence="2">
    <location>
        <position position="129"/>
    </location>
</feature>
<dbReference type="PROSITE" id="PS50110">
    <property type="entry name" value="RESPONSE_REGULATORY"/>
    <property type="match status" value="1"/>
</dbReference>
<comment type="caution">
    <text evidence="2">The sequence shown here is derived from an EMBL/GenBank/DDBJ whole genome shotgun (WGS) entry which is preliminary data.</text>
</comment>
<feature type="domain" description="Response regulatory" evidence="1">
    <location>
        <begin position="6"/>
        <end position="129"/>
    </location>
</feature>
<dbReference type="EMBL" id="LAZR01065058">
    <property type="protein sequence ID" value="KKK56314.1"/>
    <property type="molecule type" value="Genomic_DNA"/>
</dbReference>
<dbReference type="AlphaFoldDB" id="A0A0F8YQ92"/>
<dbReference type="Gene3D" id="3.40.50.2300">
    <property type="match status" value="1"/>
</dbReference>
<protein>
    <recommendedName>
        <fullName evidence="1">Response regulatory domain-containing protein</fullName>
    </recommendedName>
</protein>
<organism evidence="2">
    <name type="scientific">marine sediment metagenome</name>
    <dbReference type="NCBI Taxonomy" id="412755"/>
    <lineage>
        <taxon>unclassified sequences</taxon>
        <taxon>metagenomes</taxon>
        <taxon>ecological metagenomes</taxon>
    </lineage>
</organism>
<dbReference type="CDD" id="cd17557">
    <property type="entry name" value="REC_Rcp-like"/>
    <property type="match status" value="1"/>
</dbReference>
<dbReference type="InterPro" id="IPR011006">
    <property type="entry name" value="CheY-like_superfamily"/>
</dbReference>
<gene>
    <name evidence="2" type="ORF">LCGC14_3065780</name>
</gene>
<proteinExistence type="predicted"/>
<sequence length="129" mass="14579">MRDDAVILVAEDDAGHFVLVKKNLWRSCVTNDIFHFKDGQEVLDFLFQTGDGPSLAEGTPYLLLLDIRMPKVDGLEVLTQLRASDQLKKMPVIILTTTDEAEEVDRCYDLGCSFYIVKPANYNDFMSTV</sequence>
<evidence type="ECO:0000313" key="2">
    <source>
        <dbReference type="EMBL" id="KKK56314.1"/>
    </source>
</evidence>
<name>A0A0F8YQ92_9ZZZZ</name>
<dbReference type="GO" id="GO:0000160">
    <property type="term" value="P:phosphorelay signal transduction system"/>
    <property type="evidence" value="ECO:0007669"/>
    <property type="project" value="InterPro"/>
</dbReference>
<reference evidence="2" key="1">
    <citation type="journal article" date="2015" name="Nature">
        <title>Complex archaea that bridge the gap between prokaryotes and eukaryotes.</title>
        <authorList>
            <person name="Spang A."/>
            <person name="Saw J.H."/>
            <person name="Jorgensen S.L."/>
            <person name="Zaremba-Niedzwiedzka K."/>
            <person name="Martijn J."/>
            <person name="Lind A.E."/>
            <person name="van Eijk R."/>
            <person name="Schleper C."/>
            <person name="Guy L."/>
            <person name="Ettema T.J."/>
        </authorList>
    </citation>
    <scope>NUCLEOTIDE SEQUENCE</scope>
</reference>
<evidence type="ECO:0000259" key="1">
    <source>
        <dbReference type="PROSITE" id="PS50110"/>
    </source>
</evidence>
<dbReference type="InterPro" id="IPR001789">
    <property type="entry name" value="Sig_transdc_resp-reg_receiver"/>
</dbReference>
<accession>A0A0F8YQ92</accession>
<dbReference type="InterPro" id="IPR052893">
    <property type="entry name" value="TCS_response_regulator"/>
</dbReference>
<dbReference type="PANTHER" id="PTHR44520">
    <property type="entry name" value="RESPONSE REGULATOR RCP1-RELATED"/>
    <property type="match status" value="1"/>
</dbReference>
<dbReference type="SUPFAM" id="SSF52172">
    <property type="entry name" value="CheY-like"/>
    <property type="match status" value="1"/>
</dbReference>